<dbReference type="Pfam" id="PF02050">
    <property type="entry name" value="FliJ"/>
    <property type="match status" value="1"/>
</dbReference>
<dbReference type="NCBIfam" id="TIGR02473">
    <property type="entry name" value="flagell_FliJ"/>
    <property type="match status" value="1"/>
</dbReference>
<evidence type="ECO:0000256" key="7">
    <source>
        <dbReference type="ARBA" id="ARBA00022795"/>
    </source>
</evidence>
<dbReference type="GO" id="GO:0015031">
    <property type="term" value="P:protein transport"/>
    <property type="evidence" value="ECO:0007669"/>
    <property type="project" value="UniProtKB-KW"/>
</dbReference>
<comment type="caution">
    <text evidence="12">The sequence shown here is derived from an EMBL/GenBank/DDBJ whole genome shotgun (WGS) entry which is preliminary data.</text>
</comment>
<keyword evidence="5" id="KW-1003">Cell membrane</keyword>
<keyword evidence="8" id="KW-0653">Protein transport</keyword>
<keyword evidence="11" id="KW-0175">Coiled coil</keyword>
<dbReference type="AlphaFoldDB" id="A0A3A3GGF6"/>
<dbReference type="GO" id="GO:0009288">
    <property type="term" value="C:bacterial-type flagellum"/>
    <property type="evidence" value="ECO:0007669"/>
    <property type="project" value="InterPro"/>
</dbReference>
<dbReference type="OrthoDB" id="2678901at2"/>
<evidence type="ECO:0000256" key="2">
    <source>
        <dbReference type="ARBA" id="ARBA00010004"/>
    </source>
</evidence>
<evidence type="ECO:0000256" key="6">
    <source>
        <dbReference type="ARBA" id="ARBA00022500"/>
    </source>
</evidence>
<keyword evidence="10" id="KW-1006">Bacterial flagellum protein export</keyword>
<organism evidence="12 13">
    <name type="scientific">Paenibacillus thiaminolyticus</name>
    <name type="common">Bacillus thiaminolyticus</name>
    <dbReference type="NCBI Taxonomy" id="49283"/>
    <lineage>
        <taxon>Bacteria</taxon>
        <taxon>Bacillati</taxon>
        <taxon>Bacillota</taxon>
        <taxon>Bacilli</taxon>
        <taxon>Bacillales</taxon>
        <taxon>Paenibacillaceae</taxon>
        <taxon>Paenibacillus</taxon>
    </lineage>
</organism>
<keyword evidence="12" id="KW-0969">Cilium</keyword>
<sequence length="148" mass="17040">MRGFQYALQKVLDLKTNEKKQAEWILSEAVGDLMTKESQLQQCTADLLHAREELQRHVDARASASSLQVWQQYIAYMESQVDLANERVSAAEANVQNKQGELAVRMTDEKVWTKAREKAEAQFNQQLAAWEQNELDELATVRYHMAAR</sequence>
<accession>A0A3A3GGF6</accession>
<keyword evidence="12" id="KW-0282">Flagellum</keyword>
<evidence type="ECO:0000256" key="10">
    <source>
        <dbReference type="ARBA" id="ARBA00023225"/>
    </source>
</evidence>
<dbReference type="InterPro" id="IPR053716">
    <property type="entry name" value="Flag_assembly_chemotaxis_eff"/>
</dbReference>
<dbReference type="Proteomes" id="UP000266177">
    <property type="component" value="Unassembled WGS sequence"/>
</dbReference>
<protein>
    <recommendedName>
        <fullName evidence="3">Flagellar FliJ protein</fullName>
    </recommendedName>
</protein>
<comment type="subcellular location">
    <subcellularLocation>
        <location evidence="1">Cell membrane</location>
        <topology evidence="1">Peripheral membrane protein</topology>
        <orientation evidence="1">Cytoplasmic side</orientation>
    </subcellularLocation>
</comment>
<dbReference type="GO" id="GO:0005886">
    <property type="term" value="C:plasma membrane"/>
    <property type="evidence" value="ECO:0007669"/>
    <property type="project" value="UniProtKB-SubCell"/>
</dbReference>
<keyword evidence="12" id="KW-0966">Cell projection</keyword>
<evidence type="ECO:0000313" key="13">
    <source>
        <dbReference type="Proteomes" id="UP000266177"/>
    </source>
</evidence>
<dbReference type="GO" id="GO:0006935">
    <property type="term" value="P:chemotaxis"/>
    <property type="evidence" value="ECO:0007669"/>
    <property type="project" value="UniProtKB-KW"/>
</dbReference>
<gene>
    <name evidence="12" type="primary">fliJ</name>
    <name evidence="12" type="ORF">DQX05_18035</name>
</gene>
<evidence type="ECO:0000256" key="1">
    <source>
        <dbReference type="ARBA" id="ARBA00004413"/>
    </source>
</evidence>
<keyword evidence="4" id="KW-0813">Transport</keyword>
<evidence type="ECO:0000256" key="4">
    <source>
        <dbReference type="ARBA" id="ARBA00022448"/>
    </source>
</evidence>
<evidence type="ECO:0000256" key="5">
    <source>
        <dbReference type="ARBA" id="ARBA00022475"/>
    </source>
</evidence>
<dbReference type="GO" id="GO:0071973">
    <property type="term" value="P:bacterial-type flagellum-dependent cell motility"/>
    <property type="evidence" value="ECO:0007669"/>
    <property type="project" value="InterPro"/>
</dbReference>
<proteinExistence type="inferred from homology"/>
<dbReference type="EMBL" id="QYZD01000017">
    <property type="protein sequence ID" value="RJG22292.1"/>
    <property type="molecule type" value="Genomic_DNA"/>
</dbReference>
<dbReference type="InterPro" id="IPR012823">
    <property type="entry name" value="Flagell_FliJ"/>
</dbReference>
<keyword evidence="9" id="KW-0472">Membrane</keyword>
<evidence type="ECO:0000256" key="8">
    <source>
        <dbReference type="ARBA" id="ARBA00022927"/>
    </source>
</evidence>
<evidence type="ECO:0000256" key="3">
    <source>
        <dbReference type="ARBA" id="ARBA00020392"/>
    </source>
</evidence>
<keyword evidence="7" id="KW-1005">Bacterial flagellum biogenesis</keyword>
<comment type="similarity">
    <text evidence="2">Belongs to the FliJ family.</text>
</comment>
<keyword evidence="6" id="KW-0145">Chemotaxis</keyword>
<dbReference type="GO" id="GO:0044781">
    <property type="term" value="P:bacterial-type flagellum organization"/>
    <property type="evidence" value="ECO:0007669"/>
    <property type="project" value="UniProtKB-KW"/>
</dbReference>
<evidence type="ECO:0000256" key="11">
    <source>
        <dbReference type="SAM" id="Coils"/>
    </source>
</evidence>
<dbReference type="Gene3D" id="1.10.287.1700">
    <property type="match status" value="1"/>
</dbReference>
<name>A0A3A3GGF6_PANTH</name>
<evidence type="ECO:0000256" key="9">
    <source>
        <dbReference type="ARBA" id="ARBA00023136"/>
    </source>
</evidence>
<dbReference type="RefSeq" id="WP_119794904.1">
    <property type="nucleotide sequence ID" value="NZ_QYZD01000017.1"/>
</dbReference>
<feature type="coiled-coil region" evidence="11">
    <location>
        <begin position="74"/>
        <end position="101"/>
    </location>
</feature>
<reference evidence="12 13" key="1">
    <citation type="submission" date="2018-09" db="EMBL/GenBank/DDBJ databases">
        <title>Paenibacillus SK2017-BO5.</title>
        <authorList>
            <person name="Piskunova J.V."/>
            <person name="Dubiley S.A."/>
            <person name="Severinov K.V."/>
        </authorList>
    </citation>
    <scope>NUCLEOTIDE SEQUENCE [LARGE SCALE GENOMIC DNA]</scope>
    <source>
        <strain evidence="12 13">BO5</strain>
    </source>
</reference>
<evidence type="ECO:0000313" key="12">
    <source>
        <dbReference type="EMBL" id="RJG22292.1"/>
    </source>
</evidence>